<dbReference type="InterPro" id="IPR002495">
    <property type="entry name" value="Glyco_trans_8"/>
</dbReference>
<evidence type="ECO:0000313" key="2">
    <source>
        <dbReference type="Proteomes" id="UP001222932"/>
    </source>
</evidence>
<name>A0AAD3TRB1_9TREE</name>
<comment type="caution">
    <text evidence="1">The sequence shown here is derived from an EMBL/GenBank/DDBJ whole genome shotgun (WGS) entry which is preliminary data.</text>
</comment>
<dbReference type="AlphaFoldDB" id="A0AAD3TRB1"/>
<protein>
    <recommendedName>
        <fullName evidence="3">Nucleotide-diphospho-sugar transferase</fullName>
    </recommendedName>
</protein>
<gene>
    <name evidence="1" type="ORF">CspeluHIS016_0200260</name>
</gene>
<reference evidence="1" key="2">
    <citation type="submission" date="2023-06" db="EMBL/GenBank/DDBJ databases">
        <authorList>
            <person name="Kobayashi Y."/>
            <person name="Kayamori A."/>
            <person name="Aoki K."/>
            <person name="Shiwa Y."/>
            <person name="Fujita N."/>
            <person name="Sugita T."/>
            <person name="Iwasaki W."/>
            <person name="Tanaka N."/>
            <person name="Takashima M."/>
        </authorList>
    </citation>
    <scope>NUCLEOTIDE SEQUENCE</scope>
    <source>
        <strain evidence="1">HIS016</strain>
    </source>
</reference>
<dbReference type="GO" id="GO:0016757">
    <property type="term" value="F:glycosyltransferase activity"/>
    <property type="evidence" value="ECO:0007669"/>
    <property type="project" value="InterPro"/>
</dbReference>
<dbReference type="InterPro" id="IPR050587">
    <property type="entry name" value="GNT1/Glycosyltrans_8"/>
</dbReference>
<dbReference type="Proteomes" id="UP001222932">
    <property type="component" value="Unassembled WGS sequence"/>
</dbReference>
<dbReference type="PANTHER" id="PTHR11183">
    <property type="entry name" value="GLYCOGENIN SUBFAMILY MEMBER"/>
    <property type="match status" value="1"/>
</dbReference>
<evidence type="ECO:0000313" key="1">
    <source>
        <dbReference type="EMBL" id="GMK54970.1"/>
    </source>
</evidence>
<sequence length="342" mass="38425">MGSSQPGAKAWAALVTRENYVPGLLALHRTLASVSDYPLVVLATPSLPEKHRALIKRRGMQLYDIPPLAPQGHAGFDAKFERFADTWTKLQAFRVPGYDRLVLIDADTIFLRGMDELFTMDLPEDWIAAAPACTCNPFKFAHYPNDWIPANCSFTHQPNPTALDNVPQPSLDAPRIAHLLNSGVVVLHPRPALMEELEEHLRTSPTVATAQFPDQEVLADVFRGRWRVLPWWANALKTLRAVHKPLWLDKEVRLLHYILEKPWSKLPATSVVPYSPARSSSDGKPGLPSALGTMVASAGPQESLTDYDTVHAWWWAVYDDVLHGLKEEEPDMWEEVDKWVAH</sequence>
<dbReference type="EMBL" id="BTCM01000002">
    <property type="protein sequence ID" value="GMK54970.1"/>
    <property type="molecule type" value="Genomic_DNA"/>
</dbReference>
<accession>A0AAD3TRB1</accession>
<reference evidence="1" key="1">
    <citation type="journal article" date="2023" name="BMC Genomics">
        <title>Chromosome-level genome assemblies of Cutaneotrichosporon spp. (Trichosporonales, Basidiomycota) reveal imbalanced evolution between nucleotide sequences and chromosome synteny.</title>
        <authorList>
            <person name="Kobayashi Y."/>
            <person name="Kayamori A."/>
            <person name="Aoki K."/>
            <person name="Shiwa Y."/>
            <person name="Matsutani M."/>
            <person name="Fujita N."/>
            <person name="Sugita T."/>
            <person name="Iwasaki W."/>
            <person name="Tanaka N."/>
            <person name="Takashima M."/>
        </authorList>
    </citation>
    <scope>NUCLEOTIDE SEQUENCE</scope>
    <source>
        <strain evidence="1">HIS016</strain>
    </source>
</reference>
<dbReference type="InterPro" id="IPR029044">
    <property type="entry name" value="Nucleotide-diphossugar_trans"/>
</dbReference>
<dbReference type="Gene3D" id="3.90.550.10">
    <property type="entry name" value="Spore Coat Polysaccharide Biosynthesis Protein SpsA, Chain A"/>
    <property type="match status" value="1"/>
</dbReference>
<evidence type="ECO:0008006" key="3">
    <source>
        <dbReference type="Google" id="ProtNLM"/>
    </source>
</evidence>
<proteinExistence type="predicted"/>
<dbReference type="SUPFAM" id="SSF53448">
    <property type="entry name" value="Nucleotide-diphospho-sugar transferases"/>
    <property type="match status" value="1"/>
</dbReference>
<keyword evidence="2" id="KW-1185">Reference proteome</keyword>
<organism evidence="1 2">
    <name type="scientific">Cutaneotrichosporon spelunceum</name>
    <dbReference type="NCBI Taxonomy" id="1672016"/>
    <lineage>
        <taxon>Eukaryota</taxon>
        <taxon>Fungi</taxon>
        <taxon>Dikarya</taxon>
        <taxon>Basidiomycota</taxon>
        <taxon>Agaricomycotina</taxon>
        <taxon>Tremellomycetes</taxon>
        <taxon>Trichosporonales</taxon>
        <taxon>Trichosporonaceae</taxon>
        <taxon>Cutaneotrichosporon</taxon>
    </lineage>
</organism>
<dbReference type="Pfam" id="PF01501">
    <property type="entry name" value="Glyco_transf_8"/>
    <property type="match status" value="1"/>
</dbReference>